<feature type="transmembrane region" description="Helical" evidence="2">
    <location>
        <begin position="76"/>
        <end position="95"/>
    </location>
</feature>
<keyword evidence="2" id="KW-1003">Cell membrane</keyword>
<feature type="binding site" evidence="2">
    <location>
        <position position="110"/>
    </location>
    <ligand>
        <name>Mg(2+)</name>
        <dbReference type="ChEBI" id="CHEBI:18420"/>
        <label>1</label>
    </ligand>
</feature>
<keyword evidence="2" id="KW-0444">Lipid biosynthesis</keyword>
<keyword evidence="2" id="KW-1133">Transmembrane helix</keyword>
<comment type="cofactor">
    <cofactor evidence="2">
        <name>Mn(2+)</name>
        <dbReference type="ChEBI" id="CHEBI:29035"/>
    </cofactor>
    <cofactor evidence="2">
        <name>Mg(2+)</name>
        <dbReference type="ChEBI" id="CHEBI:18420"/>
    </cofactor>
    <text evidence="2">Binds 2 Mg(2+) or Mn(2+) ions per subunit.</text>
</comment>
<evidence type="ECO:0000313" key="5">
    <source>
        <dbReference type="Proteomes" id="UP000050360"/>
    </source>
</evidence>
<dbReference type="InterPro" id="IPR048254">
    <property type="entry name" value="CDP_ALCOHOL_P_TRANSF_CS"/>
</dbReference>
<reference evidence="4 5" key="1">
    <citation type="submission" date="2015-09" db="EMBL/GenBank/DDBJ databases">
        <title>A metagenomics-based metabolic model of nitrate-dependent anaerobic oxidation of methane by Methanoperedens-like archaea.</title>
        <authorList>
            <person name="Arshad A."/>
            <person name="Speth D.R."/>
            <person name="De Graaf R.M."/>
            <person name="Op Den Camp H.J."/>
            <person name="Jetten M.S."/>
            <person name="Welte C.U."/>
        </authorList>
    </citation>
    <scope>NUCLEOTIDE SEQUENCE [LARGE SCALE GENOMIC DNA]</scope>
</reference>
<dbReference type="PROSITE" id="PS00379">
    <property type="entry name" value="CDP_ALCOHOL_P_TRANSF"/>
    <property type="match status" value="1"/>
</dbReference>
<keyword evidence="2" id="KW-0464">Manganese</keyword>
<feature type="binding site" evidence="2">
    <location>
        <position position="110"/>
    </location>
    <ligand>
        <name>Mg(2+)</name>
        <dbReference type="ChEBI" id="CHEBI:18420"/>
        <label>2</label>
    </ligand>
</feature>
<feature type="binding site" evidence="2">
    <location>
        <position position="89"/>
    </location>
    <ligand>
        <name>Mg(2+)</name>
        <dbReference type="ChEBI" id="CHEBI:18420"/>
        <label>2</label>
    </ligand>
</feature>
<evidence type="ECO:0000313" key="4">
    <source>
        <dbReference type="EMBL" id="KPQ42826.1"/>
    </source>
</evidence>
<protein>
    <recommendedName>
        <fullName evidence="2">Archaetidylinositol phosphate synthase</fullName>
        <shortName evidence="2">AIP synthase</shortName>
        <ecNumber evidence="2">2.7.8.39</ecNumber>
    </recommendedName>
</protein>
<feature type="transmembrane region" description="Helical" evidence="2">
    <location>
        <begin position="139"/>
        <end position="157"/>
    </location>
</feature>
<feature type="binding site" evidence="2">
    <location>
        <position position="89"/>
    </location>
    <ligand>
        <name>Mg(2+)</name>
        <dbReference type="ChEBI" id="CHEBI:18420"/>
        <label>1</label>
    </ligand>
</feature>
<dbReference type="AlphaFoldDB" id="A0A0N8KQQ9"/>
<dbReference type="HAMAP" id="MF_02242">
    <property type="entry name" value="AIP_synthase"/>
    <property type="match status" value="1"/>
</dbReference>
<dbReference type="InterPro" id="IPR000462">
    <property type="entry name" value="CDP-OH_P_trans"/>
</dbReference>
<organism evidence="4 5">
    <name type="scientific">Candidatus Methanoperedens nitratireducens</name>
    <dbReference type="NCBI Taxonomy" id="1392998"/>
    <lineage>
        <taxon>Archaea</taxon>
        <taxon>Methanobacteriati</taxon>
        <taxon>Methanobacteriota</taxon>
        <taxon>Stenosarchaea group</taxon>
        <taxon>Methanomicrobia</taxon>
        <taxon>Methanosarcinales</taxon>
        <taxon>ANME-2 cluster</taxon>
        <taxon>Candidatus Methanoperedentaceae</taxon>
        <taxon>Candidatus Methanoperedens</taxon>
    </lineage>
</organism>
<keyword evidence="2" id="KW-0460">Magnesium</keyword>
<feature type="transmembrane region" description="Helical" evidence="2">
    <location>
        <begin position="177"/>
        <end position="205"/>
    </location>
</feature>
<dbReference type="Gene3D" id="1.20.120.1760">
    <property type="match status" value="1"/>
</dbReference>
<feature type="binding site" evidence="2">
    <location>
        <position position="92"/>
    </location>
    <ligand>
        <name>Mg(2+)</name>
        <dbReference type="ChEBI" id="CHEBI:18420"/>
        <label>1</label>
    </ligand>
</feature>
<comment type="catalytic activity">
    <reaction evidence="2">
        <text>CDP-2,3-bis-O-(phytanyl)-sn-glycerol + 1D-myo-inositol 3-phosphate = saturated 1-archaetidyl-1D-myo-inositol 3-phosphate + CMP + H(+)</text>
        <dbReference type="Rhea" id="RHEA:36823"/>
        <dbReference type="ChEBI" id="CHEBI:15378"/>
        <dbReference type="ChEBI" id="CHEBI:58401"/>
        <dbReference type="ChEBI" id="CHEBI:60377"/>
        <dbReference type="ChEBI" id="CHEBI:74004"/>
        <dbReference type="ChEBI" id="CHEBI:74006"/>
        <dbReference type="EC" id="2.7.8.39"/>
    </reaction>
</comment>
<evidence type="ECO:0000256" key="1">
    <source>
        <dbReference type="ARBA" id="ARBA00022679"/>
    </source>
</evidence>
<sequence length="216" mass="24135">MTIIYMAFQIVFLLKAILIIYHNNINIMFEEIKESVRDVLRPLAKKTTEINPNTLTLFGLLLSLVSAYFFARQELYWAGTFLLAGGFFDSLDGLVARENNRMTKFGGFLDSVCDRFADAAIIIGAIYGGLTRLDFIQGWLIGTIAIFGSLMVSYTRARAEAAGASASVGFGDRPVRLIIIILGAFFRMVNWAILLVAVISLITVFQRITFVRRVLK</sequence>
<dbReference type="GO" id="GO:0005886">
    <property type="term" value="C:plasma membrane"/>
    <property type="evidence" value="ECO:0007669"/>
    <property type="project" value="UniProtKB-SubCell"/>
</dbReference>
<comment type="pathway">
    <text evidence="2">Lipid metabolism; phospholipid metabolism.</text>
</comment>
<dbReference type="InterPro" id="IPR043130">
    <property type="entry name" value="CDP-OH_PTrfase_TM_dom"/>
</dbReference>
<comment type="function">
    <text evidence="2">Catalyzes the formation of archaetidylinositol phosphate (AIP) from CDP-archaeol (CDP-ArOH or CDP-2,3-bis-(O-phytanyl)-sn-glycerol) and 1L-myo-inositol 1-phosphate (IP or 1D-myo-inositol 3-phosphate). AIP is a precursor of archaetidyl-myo-inositol (AI), an ether-type inositol phospholipid ubiquitously distributed in archaea membranes and essential for glycolipid biosynthesis in archaea.</text>
</comment>
<dbReference type="GO" id="GO:0008654">
    <property type="term" value="P:phospholipid biosynthetic process"/>
    <property type="evidence" value="ECO:0007669"/>
    <property type="project" value="UniProtKB-UniRule"/>
</dbReference>
<comment type="subcellular location">
    <subcellularLocation>
        <location evidence="2">Cell membrane</location>
        <topology evidence="2">Multi-pass membrane protein</topology>
    </subcellularLocation>
</comment>
<dbReference type="GO" id="GO:0000287">
    <property type="term" value="F:magnesium ion binding"/>
    <property type="evidence" value="ECO:0007669"/>
    <property type="project" value="UniProtKB-UniRule"/>
</dbReference>
<dbReference type="EMBL" id="LKCM01000202">
    <property type="protein sequence ID" value="KPQ42826.1"/>
    <property type="molecule type" value="Genomic_DNA"/>
</dbReference>
<keyword evidence="2" id="KW-0472">Membrane</keyword>
<dbReference type="UniPathway" id="UPA00085"/>
<feature type="transmembrane region" description="Helical" evidence="2">
    <location>
        <begin position="6"/>
        <end position="29"/>
    </location>
</feature>
<feature type="binding site" evidence="2">
    <location>
        <position position="114"/>
    </location>
    <ligand>
        <name>Mg(2+)</name>
        <dbReference type="ChEBI" id="CHEBI:18420"/>
        <label>2</label>
    </ligand>
</feature>
<proteinExistence type="inferred from homology"/>
<dbReference type="Proteomes" id="UP000050360">
    <property type="component" value="Unassembled WGS sequence"/>
</dbReference>
<dbReference type="GO" id="GO:0016780">
    <property type="term" value="F:phosphotransferase activity, for other substituted phosphate groups"/>
    <property type="evidence" value="ECO:0007669"/>
    <property type="project" value="UniProtKB-UniRule"/>
</dbReference>
<dbReference type="Pfam" id="PF01066">
    <property type="entry name" value="CDP-OH_P_transf"/>
    <property type="match status" value="1"/>
</dbReference>
<evidence type="ECO:0000256" key="2">
    <source>
        <dbReference type="HAMAP-Rule" id="MF_02242"/>
    </source>
</evidence>
<feature type="active site" description="Proton acceptor" evidence="2">
    <location>
        <position position="114"/>
    </location>
</feature>
<gene>
    <name evidence="4" type="ORF">MPEBLZ_02622</name>
</gene>
<dbReference type="EC" id="2.7.8.39" evidence="2"/>
<keyword evidence="2" id="KW-0479">Metal-binding</keyword>
<comment type="caution">
    <text evidence="4">The sequence shown here is derived from an EMBL/GenBank/DDBJ whole genome shotgun (WGS) entry which is preliminary data.</text>
</comment>
<accession>A0A0N8KQQ9</accession>
<name>A0A0N8KQQ9_9EURY</name>
<dbReference type="PATRIC" id="fig|1719120.3.peg.2862"/>
<keyword evidence="2" id="KW-1208">Phospholipid metabolism</keyword>
<keyword evidence="2" id="KW-0443">Lipid metabolism</keyword>
<keyword evidence="1 2" id="KW-0808">Transferase</keyword>
<feature type="transmembrane region" description="Helical" evidence="2">
    <location>
        <begin position="50"/>
        <end position="70"/>
    </location>
</feature>
<comment type="similarity">
    <text evidence="2 3">Belongs to the CDP-alcohol phosphatidyltransferase class-I family.</text>
</comment>
<keyword evidence="2" id="KW-0812">Transmembrane</keyword>
<evidence type="ECO:0000256" key="3">
    <source>
        <dbReference type="RuleBase" id="RU003750"/>
    </source>
</evidence>
<dbReference type="InterPro" id="IPR044270">
    <property type="entry name" value="AIP_synthase"/>
</dbReference>